<keyword evidence="3" id="KW-1185">Reference proteome</keyword>
<dbReference type="AlphaFoldDB" id="A0A6A5ZRK0"/>
<reference evidence="2" key="1">
    <citation type="journal article" date="2020" name="Stud. Mycol.">
        <title>101 Dothideomycetes genomes: a test case for predicting lifestyles and emergence of pathogens.</title>
        <authorList>
            <person name="Haridas S."/>
            <person name="Albert R."/>
            <person name="Binder M."/>
            <person name="Bloem J."/>
            <person name="Labutti K."/>
            <person name="Salamov A."/>
            <person name="Andreopoulos B."/>
            <person name="Baker S."/>
            <person name="Barry K."/>
            <person name="Bills G."/>
            <person name="Bluhm B."/>
            <person name="Cannon C."/>
            <person name="Castanera R."/>
            <person name="Culley D."/>
            <person name="Daum C."/>
            <person name="Ezra D."/>
            <person name="Gonzalez J."/>
            <person name="Henrissat B."/>
            <person name="Kuo A."/>
            <person name="Liang C."/>
            <person name="Lipzen A."/>
            <person name="Lutzoni F."/>
            <person name="Magnuson J."/>
            <person name="Mondo S."/>
            <person name="Nolan M."/>
            <person name="Ohm R."/>
            <person name="Pangilinan J."/>
            <person name="Park H.-J."/>
            <person name="Ramirez L."/>
            <person name="Alfaro M."/>
            <person name="Sun H."/>
            <person name="Tritt A."/>
            <person name="Yoshinaga Y."/>
            <person name="Zwiers L.-H."/>
            <person name="Turgeon B."/>
            <person name="Goodwin S."/>
            <person name="Spatafora J."/>
            <person name="Crous P."/>
            <person name="Grigoriev I."/>
        </authorList>
    </citation>
    <scope>NUCLEOTIDE SEQUENCE</scope>
    <source>
        <strain evidence="2">CBS 627.86</strain>
    </source>
</reference>
<gene>
    <name evidence="2" type="ORF">BDV96DRAFT_132712</name>
</gene>
<protein>
    <submittedName>
        <fullName evidence="2">Uncharacterized protein</fullName>
    </submittedName>
</protein>
<organism evidence="2 3">
    <name type="scientific">Lophiotrema nucula</name>
    <dbReference type="NCBI Taxonomy" id="690887"/>
    <lineage>
        <taxon>Eukaryota</taxon>
        <taxon>Fungi</taxon>
        <taxon>Dikarya</taxon>
        <taxon>Ascomycota</taxon>
        <taxon>Pezizomycotina</taxon>
        <taxon>Dothideomycetes</taxon>
        <taxon>Pleosporomycetidae</taxon>
        <taxon>Pleosporales</taxon>
        <taxon>Lophiotremataceae</taxon>
        <taxon>Lophiotrema</taxon>
    </lineage>
</organism>
<sequence length="87" mass="9696">MPSPLRSLSIKIKRKIRPSALSSPPPVPKAPPFEVITGEKMGGQPKRMDSFISEESIEQDDKGGKKARRISRFREEFGAFEDVVAQV</sequence>
<evidence type="ECO:0000256" key="1">
    <source>
        <dbReference type="SAM" id="MobiDB-lite"/>
    </source>
</evidence>
<proteinExistence type="predicted"/>
<name>A0A6A5ZRK0_9PLEO</name>
<evidence type="ECO:0000313" key="2">
    <source>
        <dbReference type="EMBL" id="KAF2121876.1"/>
    </source>
</evidence>
<accession>A0A6A5ZRK0</accession>
<evidence type="ECO:0000313" key="3">
    <source>
        <dbReference type="Proteomes" id="UP000799770"/>
    </source>
</evidence>
<dbReference type="Proteomes" id="UP000799770">
    <property type="component" value="Unassembled WGS sequence"/>
</dbReference>
<feature type="region of interest" description="Disordered" evidence="1">
    <location>
        <begin position="16"/>
        <end position="47"/>
    </location>
</feature>
<dbReference type="EMBL" id="ML977311">
    <property type="protein sequence ID" value="KAF2121876.1"/>
    <property type="molecule type" value="Genomic_DNA"/>
</dbReference>